<reference evidence="1 2" key="1">
    <citation type="submission" date="2018-06" db="EMBL/GenBank/DDBJ databases">
        <authorList>
            <consortium name="Pathogen Informatics"/>
            <person name="Doyle S."/>
        </authorList>
    </citation>
    <scope>NUCLEOTIDE SEQUENCE [LARGE SCALE GENOMIC DNA]</scope>
    <source>
        <strain evidence="1 2">NCTC11370</strain>
    </source>
</reference>
<dbReference type="AlphaFoldDB" id="A0A377ITP8"/>
<evidence type="ECO:0000313" key="2">
    <source>
        <dbReference type="Proteomes" id="UP000254554"/>
    </source>
</evidence>
<sequence length="100" mass="11259">MKSITKDLGVITLIGLLLLWSFIAGIERLVFFNGNKYPDFMVNKKISLDSREKLYKLTQLTCPDGNDIVEKNGAIYVRCGLLWPLTQVSKISLINTPAKN</sequence>
<dbReference type="RefSeq" id="WP_058393323.1">
    <property type="nucleotide sequence ID" value="NZ_UGGT01000002.1"/>
</dbReference>
<organism evidence="1 2">
    <name type="scientific">Fluoribacter dumoffii</name>
    <dbReference type="NCBI Taxonomy" id="463"/>
    <lineage>
        <taxon>Bacteria</taxon>
        <taxon>Pseudomonadati</taxon>
        <taxon>Pseudomonadota</taxon>
        <taxon>Gammaproteobacteria</taxon>
        <taxon>Legionellales</taxon>
        <taxon>Legionellaceae</taxon>
        <taxon>Fluoribacter</taxon>
    </lineage>
</organism>
<gene>
    <name evidence="1" type="ORF">NCTC11370_03547</name>
</gene>
<protein>
    <submittedName>
        <fullName evidence="1">Uncharacterized protein</fullName>
    </submittedName>
</protein>
<proteinExistence type="predicted"/>
<evidence type="ECO:0000313" key="1">
    <source>
        <dbReference type="EMBL" id="STO91569.1"/>
    </source>
</evidence>
<name>A0A377ITP8_9GAMM</name>
<dbReference type="Proteomes" id="UP000254554">
    <property type="component" value="Unassembled WGS sequence"/>
</dbReference>
<accession>A0A377ITP8</accession>
<dbReference type="OrthoDB" id="9971760at2"/>
<dbReference type="EMBL" id="UGGT01000002">
    <property type="protein sequence ID" value="STO91569.1"/>
    <property type="molecule type" value="Genomic_DNA"/>
</dbReference>
<keyword evidence="2" id="KW-1185">Reference proteome</keyword>